<dbReference type="Proteomes" id="UP001233999">
    <property type="component" value="Unassembled WGS sequence"/>
</dbReference>
<evidence type="ECO:0000313" key="2">
    <source>
        <dbReference type="Proteomes" id="UP001233999"/>
    </source>
</evidence>
<reference evidence="1" key="1">
    <citation type="journal article" date="2023" name="IScience">
        <title>Live-bearing cockroach genome reveals convergent evolutionary mechanisms linked to viviparity in insects and beyond.</title>
        <authorList>
            <person name="Fouks B."/>
            <person name="Harrison M.C."/>
            <person name="Mikhailova A.A."/>
            <person name="Marchal E."/>
            <person name="English S."/>
            <person name="Carruthers M."/>
            <person name="Jennings E.C."/>
            <person name="Chiamaka E.L."/>
            <person name="Frigard R.A."/>
            <person name="Pippel M."/>
            <person name="Attardo G.M."/>
            <person name="Benoit J.B."/>
            <person name="Bornberg-Bauer E."/>
            <person name="Tobe S.S."/>
        </authorList>
    </citation>
    <scope>NUCLEOTIDE SEQUENCE</scope>
    <source>
        <strain evidence="1">Stay&amp;Tobe</strain>
    </source>
</reference>
<reference evidence="1" key="2">
    <citation type="submission" date="2023-05" db="EMBL/GenBank/DDBJ databases">
        <authorList>
            <person name="Fouks B."/>
        </authorList>
    </citation>
    <scope>NUCLEOTIDE SEQUENCE</scope>
    <source>
        <strain evidence="1">Stay&amp;Tobe</strain>
        <tissue evidence="1">Testes</tissue>
    </source>
</reference>
<keyword evidence="2" id="KW-1185">Reference proteome</keyword>
<name>A0AAD8EI07_DIPPU</name>
<dbReference type="AlphaFoldDB" id="A0AAD8EI07"/>
<evidence type="ECO:0000313" key="1">
    <source>
        <dbReference type="EMBL" id="KAJ9591340.1"/>
    </source>
</evidence>
<gene>
    <name evidence="1" type="ORF">L9F63_002122</name>
</gene>
<protein>
    <submittedName>
        <fullName evidence="1">Uncharacterized protein</fullName>
    </submittedName>
</protein>
<organism evidence="1 2">
    <name type="scientific">Diploptera punctata</name>
    <name type="common">Pacific beetle cockroach</name>
    <dbReference type="NCBI Taxonomy" id="6984"/>
    <lineage>
        <taxon>Eukaryota</taxon>
        <taxon>Metazoa</taxon>
        <taxon>Ecdysozoa</taxon>
        <taxon>Arthropoda</taxon>
        <taxon>Hexapoda</taxon>
        <taxon>Insecta</taxon>
        <taxon>Pterygota</taxon>
        <taxon>Neoptera</taxon>
        <taxon>Polyneoptera</taxon>
        <taxon>Dictyoptera</taxon>
        <taxon>Blattodea</taxon>
        <taxon>Blaberoidea</taxon>
        <taxon>Blaberidae</taxon>
        <taxon>Diplopterinae</taxon>
        <taxon>Diploptera</taxon>
    </lineage>
</organism>
<proteinExistence type="predicted"/>
<feature type="non-terminal residue" evidence="1">
    <location>
        <position position="1"/>
    </location>
</feature>
<feature type="non-terminal residue" evidence="1">
    <location>
        <position position="104"/>
    </location>
</feature>
<accession>A0AAD8EI07</accession>
<comment type="caution">
    <text evidence="1">The sequence shown here is derived from an EMBL/GenBank/DDBJ whole genome shotgun (WGS) entry which is preliminary data.</text>
</comment>
<sequence>KILNTLHDYLNSSTPVSECFFFTPAVDDPYKIAQIKDYILNTFRDSRDRGLTVHYWHNKRLCVIMLISEERYVRVFQMCMGDRFLHRLMLLARFPGVFTFDGTC</sequence>
<dbReference type="EMBL" id="JASPKZ010003873">
    <property type="protein sequence ID" value="KAJ9591340.1"/>
    <property type="molecule type" value="Genomic_DNA"/>
</dbReference>